<keyword evidence="2" id="KW-0812">Transmembrane</keyword>
<gene>
    <name evidence="3" type="ORF">QBC32DRAFT_310476</name>
</gene>
<feature type="region of interest" description="Disordered" evidence="1">
    <location>
        <begin position="1"/>
        <end position="21"/>
    </location>
</feature>
<protein>
    <submittedName>
        <fullName evidence="3">Uncharacterized protein</fullName>
    </submittedName>
</protein>
<accession>A0AAN6P3R2</accession>
<comment type="caution">
    <text evidence="3">The sequence shown here is derived from an EMBL/GenBank/DDBJ whole genome shotgun (WGS) entry which is preliminary data.</text>
</comment>
<keyword evidence="2" id="KW-0472">Membrane</keyword>
<evidence type="ECO:0000313" key="3">
    <source>
        <dbReference type="EMBL" id="KAK3956141.1"/>
    </source>
</evidence>
<sequence length="155" mass="17421">MSRPSYDRALDGEESEDKQHSILLDDDKASLNNELTPTHSKTKLYIATTILIIPLIFLITPLTRILSLASKSSPDESSTPSNQDLEECGLSPTSALQSNCVFDPILMGWVPIRCHGANLASEFLSRKERGLFYRDEDHNSTMTLEEVMEGEWEYV</sequence>
<dbReference type="PANTHER" id="PTHR35896:SF3">
    <property type="entry name" value="MAJOR FACILITATOR SUPERFAMILY TRANSPORTER"/>
    <property type="match status" value="1"/>
</dbReference>
<evidence type="ECO:0000313" key="4">
    <source>
        <dbReference type="Proteomes" id="UP001303222"/>
    </source>
</evidence>
<keyword evidence="4" id="KW-1185">Reference proteome</keyword>
<reference evidence="3" key="1">
    <citation type="journal article" date="2023" name="Mol. Phylogenet. Evol.">
        <title>Genome-scale phylogeny and comparative genomics of the fungal order Sordariales.</title>
        <authorList>
            <person name="Hensen N."/>
            <person name="Bonometti L."/>
            <person name="Westerberg I."/>
            <person name="Brannstrom I.O."/>
            <person name="Guillou S."/>
            <person name="Cros-Aarteil S."/>
            <person name="Calhoun S."/>
            <person name="Haridas S."/>
            <person name="Kuo A."/>
            <person name="Mondo S."/>
            <person name="Pangilinan J."/>
            <person name="Riley R."/>
            <person name="LaButti K."/>
            <person name="Andreopoulos B."/>
            <person name="Lipzen A."/>
            <person name="Chen C."/>
            <person name="Yan M."/>
            <person name="Daum C."/>
            <person name="Ng V."/>
            <person name="Clum A."/>
            <person name="Steindorff A."/>
            <person name="Ohm R.A."/>
            <person name="Martin F."/>
            <person name="Silar P."/>
            <person name="Natvig D.O."/>
            <person name="Lalanne C."/>
            <person name="Gautier V."/>
            <person name="Ament-Velasquez S.L."/>
            <person name="Kruys A."/>
            <person name="Hutchinson M.I."/>
            <person name="Powell A.J."/>
            <person name="Barry K."/>
            <person name="Miller A.N."/>
            <person name="Grigoriev I.V."/>
            <person name="Debuchy R."/>
            <person name="Gladieux P."/>
            <person name="Hiltunen Thoren M."/>
            <person name="Johannesson H."/>
        </authorList>
    </citation>
    <scope>NUCLEOTIDE SEQUENCE</scope>
    <source>
        <strain evidence="3">CBS 626.80</strain>
    </source>
</reference>
<organism evidence="3 4">
    <name type="scientific">Pseudoneurospora amorphoporcata</name>
    <dbReference type="NCBI Taxonomy" id="241081"/>
    <lineage>
        <taxon>Eukaryota</taxon>
        <taxon>Fungi</taxon>
        <taxon>Dikarya</taxon>
        <taxon>Ascomycota</taxon>
        <taxon>Pezizomycotina</taxon>
        <taxon>Sordariomycetes</taxon>
        <taxon>Sordariomycetidae</taxon>
        <taxon>Sordariales</taxon>
        <taxon>Sordariaceae</taxon>
        <taxon>Pseudoneurospora</taxon>
    </lineage>
</organism>
<evidence type="ECO:0000256" key="1">
    <source>
        <dbReference type="SAM" id="MobiDB-lite"/>
    </source>
</evidence>
<proteinExistence type="predicted"/>
<dbReference type="EMBL" id="MU859069">
    <property type="protein sequence ID" value="KAK3956141.1"/>
    <property type="molecule type" value="Genomic_DNA"/>
</dbReference>
<evidence type="ECO:0000256" key="2">
    <source>
        <dbReference type="SAM" id="Phobius"/>
    </source>
</evidence>
<dbReference type="AlphaFoldDB" id="A0AAN6P3R2"/>
<dbReference type="PANTHER" id="PTHR35896">
    <property type="entry name" value="IG-LIKE DOMAIN-CONTAINING PROTEIN"/>
    <property type="match status" value="1"/>
</dbReference>
<keyword evidence="2" id="KW-1133">Transmembrane helix</keyword>
<dbReference type="InterPro" id="IPR053008">
    <property type="entry name" value="Phomopsin_biosynth_assoc"/>
</dbReference>
<reference evidence="3" key="2">
    <citation type="submission" date="2023-06" db="EMBL/GenBank/DDBJ databases">
        <authorList>
            <consortium name="Lawrence Berkeley National Laboratory"/>
            <person name="Mondo S.J."/>
            <person name="Hensen N."/>
            <person name="Bonometti L."/>
            <person name="Westerberg I."/>
            <person name="Brannstrom I.O."/>
            <person name="Guillou S."/>
            <person name="Cros-Aarteil S."/>
            <person name="Calhoun S."/>
            <person name="Haridas S."/>
            <person name="Kuo A."/>
            <person name="Pangilinan J."/>
            <person name="Riley R."/>
            <person name="Labutti K."/>
            <person name="Andreopoulos B."/>
            <person name="Lipzen A."/>
            <person name="Chen C."/>
            <person name="Yanf M."/>
            <person name="Daum C."/>
            <person name="Ng V."/>
            <person name="Clum A."/>
            <person name="Steindorff A."/>
            <person name="Ohm R."/>
            <person name="Martin F."/>
            <person name="Silar P."/>
            <person name="Natvig D."/>
            <person name="Lalanne C."/>
            <person name="Gautier V."/>
            <person name="Ament-Velasquez S.L."/>
            <person name="Kruys A."/>
            <person name="Hutchinson M.I."/>
            <person name="Powell A.J."/>
            <person name="Barry K."/>
            <person name="Miller A.N."/>
            <person name="Grigoriev I.V."/>
            <person name="Debuchy R."/>
            <person name="Gladieux P."/>
            <person name="Thoren M.H."/>
            <person name="Johannesson H."/>
        </authorList>
    </citation>
    <scope>NUCLEOTIDE SEQUENCE</scope>
    <source>
        <strain evidence="3">CBS 626.80</strain>
    </source>
</reference>
<dbReference type="Proteomes" id="UP001303222">
    <property type="component" value="Unassembled WGS sequence"/>
</dbReference>
<feature type="transmembrane region" description="Helical" evidence="2">
    <location>
        <begin position="44"/>
        <end position="63"/>
    </location>
</feature>
<name>A0AAN6P3R2_9PEZI</name>